<dbReference type="Gene3D" id="3.90.550.50">
    <property type="match status" value="1"/>
</dbReference>
<comment type="subcellular location">
    <subcellularLocation>
        <location evidence="1">Membrane</location>
        <topology evidence="1">Single-pass type II membrane protein</topology>
    </subcellularLocation>
</comment>
<gene>
    <name evidence="15" type="ORF">PCOR1329_LOCUS57702</name>
</gene>
<feature type="region of interest" description="Disordered" evidence="12">
    <location>
        <begin position="48"/>
        <end position="82"/>
    </location>
</feature>
<evidence type="ECO:0000256" key="2">
    <source>
        <dbReference type="ARBA" id="ARBA00004922"/>
    </source>
</evidence>
<comment type="pathway">
    <text evidence="2">Protein modification; protein glycosylation.</text>
</comment>
<evidence type="ECO:0000256" key="4">
    <source>
        <dbReference type="ARBA" id="ARBA00012557"/>
    </source>
</evidence>
<dbReference type="PANTHER" id="PTHR23033">
    <property type="entry name" value="BETA1,3-GALACTOSYLTRANSFERASE"/>
    <property type="match status" value="1"/>
</dbReference>
<feature type="domain" description="Fringe-like glycosyltransferase" evidence="14">
    <location>
        <begin position="109"/>
        <end position="273"/>
    </location>
</feature>
<dbReference type="Pfam" id="PF02434">
    <property type="entry name" value="Fringe"/>
    <property type="match status" value="1"/>
</dbReference>
<evidence type="ECO:0000256" key="7">
    <source>
        <dbReference type="ARBA" id="ARBA00022692"/>
    </source>
</evidence>
<keyword evidence="7" id="KW-0812">Transmembrane</keyword>
<evidence type="ECO:0000259" key="14">
    <source>
        <dbReference type="Pfam" id="PF02434"/>
    </source>
</evidence>
<dbReference type="Proteomes" id="UP001189429">
    <property type="component" value="Unassembled WGS sequence"/>
</dbReference>
<comment type="caution">
    <text evidence="15">The sequence shown here is derived from an EMBL/GenBank/DDBJ whole genome shotgun (WGS) entry which is preliminary data.</text>
</comment>
<evidence type="ECO:0000256" key="6">
    <source>
        <dbReference type="ARBA" id="ARBA00022679"/>
    </source>
</evidence>
<feature type="compositionally biased region" description="Gly residues" evidence="12">
    <location>
        <begin position="327"/>
        <end position="345"/>
    </location>
</feature>
<dbReference type="InterPro" id="IPR026050">
    <property type="entry name" value="C1GALT1/C1GALT1_chp1"/>
</dbReference>
<evidence type="ECO:0000256" key="9">
    <source>
        <dbReference type="ARBA" id="ARBA00022968"/>
    </source>
</evidence>
<dbReference type="EMBL" id="CAUYUJ010017140">
    <property type="protein sequence ID" value="CAK0872155.1"/>
    <property type="molecule type" value="Genomic_DNA"/>
</dbReference>
<reference evidence="15" key="1">
    <citation type="submission" date="2023-10" db="EMBL/GenBank/DDBJ databases">
        <authorList>
            <person name="Chen Y."/>
            <person name="Shah S."/>
            <person name="Dougan E. K."/>
            <person name="Thang M."/>
            <person name="Chan C."/>
        </authorList>
    </citation>
    <scope>NUCLEOTIDE SEQUENCE [LARGE SCALE GENOMIC DNA]</scope>
</reference>
<name>A0ABN9VK62_9DINO</name>
<keyword evidence="11" id="KW-0472">Membrane</keyword>
<feature type="signal peptide" evidence="13">
    <location>
        <begin position="1"/>
        <end position="22"/>
    </location>
</feature>
<feature type="compositionally biased region" description="Basic residues" evidence="12">
    <location>
        <begin position="49"/>
        <end position="58"/>
    </location>
</feature>
<organism evidence="15 16">
    <name type="scientific">Prorocentrum cordatum</name>
    <dbReference type="NCBI Taxonomy" id="2364126"/>
    <lineage>
        <taxon>Eukaryota</taxon>
        <taxon>Sar</taxon>
        <taxon>Alveolata</taxon>
        <taxon>Dinophyceae</taxon>
        <taxon>Prorocentrales</taxon>
        <taxon>Prorocentraceae</taxon>
        <taxon>Prorocentrum</taxon>
    </lineage>
</organism>
<keyword evidence="6" id="KW-0808">Transferase</keyword>
<evidence type="ECO:0000256" key="10">
    <source>
        <dbReference type="ARBA" id="ARBA00022989"/>
    </source>
</evidence>
<evidence type="ECO:0000256" key="5">
    <source>
        <dbReference type="ARBA" id="ARBA00022676"/>
    </source>
</evidence>
<keyword evidence="10" id="KW-1133">Transmembrane helix</keyword>
<proteinExistence type="inferred from homology"/>
<feature type="chain" id="PRO_5047199623" description="N-acetylgalactosaminide beta-1,3-galactosyltransferase" evidence="13">
    <location>
        <begin position="23"/>
        <end position="353"/>
    </location>
</feature>
<sequence>MTLHCRLPLIAAAALLLTVARGVSLRAVPRGLPGPAAAPVRLDRQLGGGRRRRLRPRLPRPLSATRRVEQLGRADDERARPQCQQGVRKLGQQRRLRHLYERYPVTYREKLEAQLETWAARPAAEGRYVAVGGENYPDAWQSGSMLKSNCGDDMTSISCKEATLLAEGAARGAEWLVVVGEDNFVYTHHVEAFLEDKDPATAVAYGRVGCGRGLFCHDNEFFSTFGGFCGGAGYIISRAALQRLVADGAPALHRVYDKTANPNDMTTSCELARHGTRLHHTAGMNGFPLFMLQQYAGAAQSGEILTSHYVPPAAMRRAVLSASRAGAGDGSNDDGGGSEGDGGHPAAGAGPRR</sequence>
<comment type="similarity">
    <text evidence="3">Belongs to the glycosyltransferase 31 family. Beta3-Gal-T subfamily.</text>
</comment>
<keyword evidence="13" id="KW-0732">Signal</keyword>
<keyword evidence="9" id="KW-0735">Signal-anchor</keyword>
<dbReference type="EC" id="2.4.1.122" evidence="4"/>
<feature type="region of interest" description="Disordered" evidence="12">
    <location>
        <begin position="321"/>
        <end position="353"/>
    </location>
</feature>
<evidence type="ECO:0000256" key="8">
    <source>
        <dbReference type="ARBA" id="ARBA00022741"/>
    </source>
</evidence>
<evidence type="ECO:0000256" key="1">
    <source>
        <dbReference type="ARBA" id="ARBA00004606"/>
    </source>
</evidence>
<evidence type="ECO:0000313" key="15">
    <source>
        <dbReference type="EMBL" id="CAK0872155.1"/>
    </source>
</evidence>
<keyword evidence="8" id="KW-0547">Nucleotide-binding</keyword>
<evidence type="ECO:0000256" key="11">
    <source>
        <dbReference type="ARBA" id="ARBA00023136"/>
    </source>
</evidence>
<evidence type="ECO:0000256" key="13">
    <source>
        <dbReference type="SAM" id="SignalP"/>
    </source>
</evidence>
<accession>A0ABN9VK62</accession>
<dbReference type="InterPro" id="IPR003378">
    <property type="entry name" value="Fringe-like_glycosylTrfase"/>
</dbReference>
<feature type="compositionally biased region" description="Basic and acidic residues" evidence="12">
    <location>
        <begin position="66"/>
        <end position="80"/>
    </location>
</feature>
<evidence type="ECO:0000256" key="3">
    <source>
        <dbReference type="ARBA" id="ARBA00006462"/>
    </source>
</evidence>
<evidence type="ECO:0000313" key="16">
    <source>
        <dbReference type="Proteomes" id="UP001189429"/>
    </source>
</evidence>
<evidence type="ECO:0000256" key="12">
    <source>
        <dbReference type="SAM" id="MobiDB-lite"/>
    </source>
</evidence>
<keyword evidence="16" id="KW-1185">Reference proteome</keyword>
<keyword evidence="5" id="KW-0328">Glycosyltransferase</keyword>
<protein>
    <recommendedName>
        <fullName evidence="4">N-acetylgalactosaminide beta-1,3-galactosyltransferase</fullName>
        <ecNumber evidence="4">2.4.1.122</ecNumber>
    </recommendedName>
</protein>